<protein>
    <recommendedName>
        <fullName evidence="7">2-aminoethylphosphonate--pyruvate transaminase</fullName>
        <ecNumber evidence="7">2.6.1.37</ecNumber>
    </recommendedName>
    <alternativeName>
        <fullName evidence="7">2-aminoethylphosphonate aminotransferase</fullName>
    </alternativeName>
    <alternativeName>
        <fullName evidence="7">AEP transaminase</fullName>
        <shortName evidence="7">AEPT</shortName>
    </alternativeName>
</protein>
<feature type="domain" description="Aminotransferase class V" evidence="8">
    <location>
        <begin position="34"/>
        <end position="314"/>
    </location>
</feature>
<evidence type="ECO:0000259" key="8">
    <source>
        <dbReference type="Pfam" id="PF00266"/>
    </source>
</evidence>
<dbReference type="Proteomes" id="UP001365846">
    <property type="component" value="Unassembled WGS sequence"/>
</dbReference>
<comment type="function">
    <text evidence="7">Involved in phosphonate degradation.</text>
</comment>
<gene>
    <name evidence="7" type="primary">phnW</name>
    <name evidence="9" type="ORF">WKW77_27795</name>
</gene>
<evidence type="ECO:0000256" key="5">
    <source>
        <dbReference type="ARBA" id="ARBA00023317"/>
    </source>
</evidence>
<keyword evidence="10" id="KW-1185">Reference proteome</keyword>
<comment type="similarity">
    <text evidence="7">Belongs to the class-V pyridoxal-phosphate-dependent aminotransferase family. PhnW subfamily.</text>
</comment>
<keyword evidence="4 7" id="KW-0663">Pyridoxal phosphate</keyword>
<dbReference type="InterPro" id="IPR024169">
    <property type="entry name" value="SP_NH2Trfase/AEP_transaminase"/>
</dbReference>
<dbReference type="Gene3D" id="3.40.640.10">
    <property type="entry name" value="Type I PLP-dependent aspartate aminotransferase-like (Major domain)"/>
    <property type="match status" value="1"/>
</dbReference>
<dbReference type="PANTHER" id="PTHR42778">
    <property type="entry name" value="2-AMINOETHYLPHOSPHONATE--PYRUVATE TRANSAMINASE"/>
    <property type="match status" value="1"/>
</dbReference>
<dbReference type="SUPFAM" id="SSF53383">
    <property type="entry name" value="PLP-dependent transferases"/>
    <property type="match status" value="1"/>
</dbReference>
<organism evidence="9 10">
    <name type="scientific">Variovorax ureilyticus</name>
    <dbReference type="NCBI Taxonomy" id="1836198"/>
    <lineage>
        <taxon>Bacteria</taxon>
        <taxon>Pseudomonadati</taxon>
        <taxon>Pseudomonadota</taxon>
        <taxon>Betaproteobacteria</taxon>
        <taxon>Burkholderiales</taxon>
        <taxon>Comamonadaceae</taxon>
        <taxon>Variovorax</taxon>
    </lineage>
</organism>
<comment type="subunit">
    <text evidence="7">Homodimer.</text>
</comment>
<evidence type="ECO:0000256" key="2">
    <source>
        <dbReference type="ARBA" id="ARBA00022576"/>
    </source>
</evidence>
<evidence type="ECO:0000256" key="3">
    <source>
        <dbReference type="ARBA" id="ARBA00022679"/>
    </source>
</evidence>
<dbReference type="InterPro" id="IPR015422">
    <property type="entry name" value="PyrdxlP-dep_Trfase_small"/>
</dbReference>
<dbReference type="EMBL" id="JBBKZU010000015">
    <property type="protein sequence ID" value="MEJ8814906.1"/>
    <property type="molecule type" value="Genomic_DNA"/>
</dbReference>
<dbReference type="NCBIfam" id="TIGR03301">
    <property type="entry name" value="PhnW-AepZ"/>
    <property type="match status" value="1"/>
</dbReference>
<evidence type="ECO:0000313" key="9">
    <source>
        <dbReference type="EMBL" id="MEJ8814906.1"/>
    </source>
</evidence>
<name>A0ABU8VNK8_9BURK</name>
<comment type="caution">
    <text evidence="9">The sequence shown here is derived from an EMBL/GenBank/DDBJ whole genome shotgun (WGS) entry which is preliminary data.</text>
</comment>
<evidence type="ECO:0000256" key="4">
    <source>
        <dbReference type="ARBA" id="ARBA00022898"/>
    </source>
</evidence>
<dbReference type="Pfam" id="PF00266">
    <property type="entry name" value="Aminotran_5"/>
    <property type="match status" value="1"/>
</dbReference>
<dbReference type="PIRSF" id="PIRSF000524">
    <property type="entry name" value="SPT"/>
    <property type="match status" value="1"/>
</dbReference>
<dbReference type="NCBIfam" id="NF010006">
    <property type="entry name" value="PRK13479.1"/>
    <property type="match status" value="1"/>
</dbReference>
<evidence type="ECO:0000313" key="10">
    <source>
        <dbReference type="Proteomes" id="UP001365846"/>
    </source>
</evidence>
<dbReference type="InterPro" id="IPR015421">
    <property type="entry name" value="PyrdxlP-dep_Trfase_major"/>
</dbReference>
<dbReference type="Gene3D" id="3.90.1150.10">
    <property type="entry name" value="Aspartate Aminotransferase, domain 1"/>
    <property type="match status" value="1"/>
</dbReference>
<dbReference type="EC" id="2.6.1.37" evidence="7"/>
<sequence length="379" mass="40931">MSQAPNPPILLTPGPLTTSMRTRQAMLRDWGSWDGDFNEITTRLRQRLLDIAKAGATHECVPMQGSGTFSVEAAVGTLIPRDGHVLVPSNGAYCQRLARICRTLGRKVTTIDYTEDQQVSPADVDRILAGDASITHVALVHCETGAGVLNPLHEIAVVVARHGRGLIVDAMSSFGALPIDAARTPFDAVVAASGKCLEGVPGMGFVIVRRSVLEKCEGNSHSLALDLYDQWVYMRKTTQWRFTPPTHVVAALDEAVTQYIEEGGLQARGGRYARNCEALIEGLAAIGLRSFLPSDIQAPIIVTFHAPDHPNYEFKRFYTEVKKRGYILYPGKLTQVETFRVGCIGHFGEAGIPGAVAAIAETLEAMGIPTAQARATAEA</sequence>
<dbReference type="RefSeq" id="WP_340360130.1">
    <property type="nucleotide sequence ID" value="NZ_JBBKZU010000015.1"/>
</dbReference>
<evidence type="ECO:0000256" key="7">
    <source>
        <dbReference type="HAMAP-Rule" id="MF_01376"/>
    </source>
</evidence>
<accession>A0ABU8VNK8</accession>
<dbReference type="PANTHER" id="PTHR42778:SF1">
    <property type="entry name" value="2-AMINOETHYLPHOSPHONATE--PYRUVATE TRANSAMINASE"/>
    <property type="match status" value="1"/>
</dbReference>
<feature type="modified residue" description="N6-(pyridoxal phosphate)lysine" evidence="7">
    <location>
        <position position="195"/>
    </location>
</feature>
<dbReference type="NCBIfam" id="TIGR02326">
    <property type="entry name" value="transamin_PhnW"/>
    <property type="match status" value="1"/>
</dbReference>
<comment type="catalytic activity">
    <reaction evidence="6 7">
        <text>(2-aminoethyl)phosphonate + pyruvate = phosphonoacetaldehyde + L-alanine</text>
        <dbReference type="Rhea" id="RHEA:17021"/>
        <dbReference type="ChEBI" id="CHEBI:15361"/>
        <dbReference type="ChEBI" id="CHEBI:57418"/>
        <dbReference type="ChEBI" id="CHEBI:57972"/>
        <dbReference type="ChEBI" id="CHEBI:58383"/>
        <dbReference type="EC" id="2.6.1.37"/>
    </reaction>
</comment>
<dbReference type="HAMAP" id="MF_01376">
    <property type="entry name" value="PhnW_aminotrans_5"/>
    <property type="match status" value="1"/>
</dbReference>
<comment type="cofactor">
    <cofactor evidence="1 7">
        <name>pyridoxal 5'-phosphate</name>
        <dbReference type="ChEBI" id="CHEBI:597326"/>
    </cofactor>
</comment>
<proteinExistence type="inferred from homology"/>
<evidence type="ECO:0000256" key="1">
    <source>
        <dbReference type="ARBA" id="ARBA00001933"/>
    </source>
</evidence>
<keyword evidence="3 7" id="KW-0808">Transferase</keyword>
<evidence type="ECO:0000256" key="6">
    <source>
        <dbReference type="ARBA" id="ARBA00049460"/>
    </source>
</evidence>
<dbReference type="InterPro" id="IPR012703">
    <property type="entry name" value="NH2EtPonate_pyrv_transaminase"/>
</dbReference>
<keyword evidence="2 7" id="KW-0032">Aminotransferase</keyword>
<keyword evidence="5 7" id="KW-0670">Pyruvate</keyword>
<dbReference type="InterPro" id="IPR000192">
    <property type="entry name" value="Aminotrans_V_dom"/>
</dbReference>
<reference evidence="9 10" key="1">
    <citation type="submission" date="2024-03" db="EMBL/GenBank/DDBJ databases">
        <title>Novel species of the genus Variovorax.</title>
        <authorList>
            <person name="Liu Q."/>
            <person name="Xin Y.-H."/>
        </authorList>
    </citation>
    <scope>NUCLEOTIDE SEQUENCE [LARGE SCALE GENOMIC DNA]</scope>
    <source>
        <strain evidence="9 10">KACC 18899</strain>
    </source>
</reference>
<dbReference type="GO" id="GO:0047304">
    <property type="term" value="F:2-aminoethylphosphonate-pyruvate transaminase activity"/>
    <property type="evidence" value="ECO:0007669"/>
    <property type="project" value="UniProtKB-EC"/>
</dbReference>
<dbReference type="InterPro" id="IPR015424">
    <property type="entry name" value="PyrdxlP-dep_Trfase"/>
</dbReference>